<gene>
    <name evidence="2" type="ORF">S01H1_51194</name>
</gene>
<evidence type="ECO:0000256" key="1">
    <source>
        <dbReference type="SAM" id="MobiDB-lite"/>
    </source>
</evidence>
<comment type="caution">
    <text evidence="2">The sequence shown here is derived from an EMBL/GenBank/DDBJ whole genome shotgun (WGS) entry which is preliminary data.</text>
</comment>
<sequence>MRSEKEIKEEDFNHPKISSPRIPFGEIKGEPRYSVADLEKIFEWIEKNGDCYMGEGSEVTEFIAEFQQVLKDSKRVEKILNE</sequence>
<evidence type="ECO:0000313" key="2">
    <source>
        <dbReference type="EMBL" id="GAG21227.1"/>
    </source>
</evidence>
<reference evidence="2" key="1">
    <citation type="journal article" date="2014" name="Front. Microbiol.">
        <title>High frequency of phylogenetically diverse reductive dehalogenase-homologous genes in deep subseafloor sedimentary metagenomes.</title>
        <authorList>
            <person name="Kawai M."/>
            <person name="Futagami T."/>
            <person name="Toyoda A."/>
            <person name="Takaki Y."/>
            <person name="Nishi S."/>
            <person name="Hori S."/>
            <person name="Arai W."/>
            <person name="Tsubouchi T."/>
            <person name="Morono Y."/>
            <person name="Uchiyama I."/>
            <person name="Ito T."/>
            <person name="Fujiyama A."/>
            <person name="Inagaki F."/>
            <person name="Takami H."/>
        </authorList>
    </citation>
    <scope>NUCLEOTIDE SEQUENCE</scope>
    <source>
        <strain evidence="2">Expedition CK06-06</strain>
    </source>
</reference>
<protein>
    <submittedName>
        <fullName evidence="2">Uncharacterized protein</fullName>
    </submittedName>
</protein>
<name>X0WDE2_9ZZZZ</name>
<feature type="region of interest" description="Disordered" evidence="1">
    <location>
        <begin position="1"/>
        <end position="23"/>
    </location>
</feature>
<proteinExistence type="predicted"/>
<dbReference type="EMBL" id="BARS01033028">
    <property type="protein sequence ID" value="GAG21227.1"/>
    <property type="molecule type" value="Genomic_DNA"/>
</dbReference>
<accession>X0WDE2</accession>
<organism evidence="2">
    <name type="scientific">marine sediment metagenome</name>
    <dbReference type="NCBI Taxonomy" id="412755"/>
    <lineage>
        <taxon>unclassified sequences</taxon>
        <taxon>metagenomes</taxon>
        <taxon>ecological metagenomes</taxon>
    </lineage>
</organism>
<dbReference type="AlphaFoldDB" id="X0WDE2"/>
<feature type="compositionally biased region" description="Basic and acidic residues" evidence="1">
    <location>
        <begin position="1"/>
        <end position="14"/>
    </location>
</feature>